<dbReference type="SMART" id="SM00866">
    <property type="entry name" value="UTRA"/>
    <property type="match status" value="1"/>
</dbReference>
<evidence type="ECO:0000256" key="2">
    <source>
        <dbReference type="ARBA" id="ARBA00023125"/>
    </source>
</evidence>
<dbReference type="EMBL" id="VYSG01000001">
    <property type="protein sequence ID" value="NEG69821.1"/>
    <property type="molecule type" value="Genomic_DNA"/>
</dbReference>
<dbReference type="InterPro" id="IPR050679">
    <property type="entry name" value="Bact_HTH_transcr_reg"/>
</dbReference>
<accession>A0A6I5N7J6</accession>
<dbReference type="InterPro" id="IPR036388">
    <property type="entry name" value="WH-like_DNA-bd_sf"/>
</dbReference>
<keyword evidence="7" id="KW-1185">Reference proteome</keyword>
<comment type="caution">
    <text evidence="6">The sequence shown here is derived from an EMBL/GenBank/DDBJ whole genome shotgun (WGS) entry which is preliminary data.</text>
</comment>
<dbReference type="InterPro" id="IPR036390">
    <property type="entry name" value="WH_DNA-bd_sf"/>
</dbReference>
<dbReference type="Pfam" id="PF07702">
    <property type="entry name" value="UTRA"/>
    <property type="match status" value="1"/>
</dbReference>
<dbReference type="RefSeq" id="WP_163227348.1">
    <property type="nucleotide sequence ID" value="NZ_VYSG01000001.1"/>
</dbReference>
<gene>
    <name evidence="6" type="primary">treR</name>
    <name evidence="6" type="ORF">F6S87_04225</name>
</gene>
<feature type="domain" description="HTH gntR-type" evidence="5">
    <location>
        <begin position="3"/>
        <end position="71"/>
    </location>
</feature>
<dbReference type="SUPFAM" id="SSF64288">
    <property type="entry name" value="Chorismate lyase-like"/>
    <property type="match status" value="1"/>
</dbReference>
<evidence type="ECO:0000256" key="3">
    <source>
        <dbReference type="ARBA" id="ARBA00023163"/>
    </source>
</evidence>
<reference evidence="6 7" key="1">
    <citation type="submission" date="2019-09" db="EMBL/GenBank/DDBJ databases">
        <title>Phylogenetic characterization of a novel taxon of the genus Bifidobacterium: Bifidobacterium choloepi sp. nov.</title>
        <authorList>
            <person name="Modesto M."/>
            <person name="Satti M."/>
        </authorList>
    </citation>
    <scope>NUCLEOTIDE SEQUENCE [LARGE SCALE GENOMIC DNA]</scope>
    <source>
        <strain evidence="6 7">BRDM6</strain>
    </source>
</reference>
<proteinExistence type="predicted"/>
<dbReference type="Gene3D" id="3.40.1410.10">
    <property type="entry name" value="Chorismate lyase-like"/>
    <property type="match status" value="1"/>
</dbReference>
<name>A0A6I5N7J6_9BIFI</name>
<dbReference type="InterPro" id="IPR000524">
    <property type="entry name" value="Tscrpt_reg_HTH_GntR"/>
</dbReference>
<dbReference type="InterPro" id="IPR011663">
    <property type="entry name" value="UTRA"/>
</dbReference>
<dbReference type="InterPro" id="IPR028978">
    <property type="entry name" value="Chorismate_lyase_/UTRA_dom_sf"/>
</dbReference>
<keyword evidence="2" id="KW-0238">DNA-binding</keyword>
<dbReference type="GO" id="GO:0003700">
    <property type="term" value="F:DNA-binding transcription factor activity"/>
    <property type="evidence" value="ECO:0007669"/>
    <property type="project" value="UniProtKB-UniRule"/>
</dbReference>
<keyword evidence="1" id="KW-0805">Transcription regulation</keyword>
<dbReference type="AlphaFoldDB" id="A0A6I5N7J6"/>
<dbReference type="Proteomes" id="UP000469292">
    <property type="component" value="Unassembled WGS sequence"/>
</dbReference>
<dbReference type="InterPro" id="IPR012770">
    <property type="entry name" value="TreR"/>
</dbReference>
<dbReference type="Pfam" id="PF00392">
    <property type="entry name" value="GntR"/>
    <property type="match status" value="1"/>
</dbReference>
<dbReference type="PROSITE" id="PS50949">
    <property type="entry name" value="HTH_GNTR"/>
    <property type="match status" value="1"/>
</dbReference>
<evidence type="ECO:0000313" key="6">
    <source>
        <dbReference type="EMBL" id="NEG69821.1"/>
    </source>
</evidence>
<dbReference type="SMART" id="SM00345">
    <property type="entry name" value="HTH_GNTR"/>
    <property type="match status" value="1"/>
</dbReference>
<dbReference type="NCBIfam" id="TIGR02404">
    <property type="entry name" value="trehalos_R_Bsub"/>
    <property type="match status" value="1"/>
</dbReference>
<keyword evidence="3" id="KW-0804">Transcription</keyword>
<evidence type="ECO:0000256" key="1">
    <source>
        <dbReference type="ARBA" id="ARBA00023015"/>
    </source>
</evidence>
<sequence>MPKARFGEIYKDLKDLIEAGEYPEGALLPSENDLATQYDCSRNTVRRALARLAADGYVQSQQGKGVRSIYAPADMTTCVAGTIESFQERAERSHRDTRSEVLLFEDIVADDDLASETGFPHGISLIHIIRVRCFDDEPLIVDHNWFRRDVMPLLTPQIATGSIYDYLENDLGLVIATSKRVITVELADDIDRQCLDLGDYNSVAVVTSQVFSSDGVQFEYTRSRHQPDVFRFQDVATRSRLML</sequence>
<evidence type="ECO:0000259" key="5">
    <source>
        <dbReference type="PROSITE" id="PS50949"/>
    </source>
</evidence>
<dbReference type="CDD" id="cd07377">
    <property type="entry name" value="WHTH_GntR"/>
    <property type="match status" value="1"/>
</dbReference>
<organism evidence="6 7">
    <name type="scientific">Bifidobacterium choloepi</name>
    <dbReference type="NCBI Taxonomy" id="2614131"/>
    <lineage>
        <taxon>Bacteria</taxon>
        <taxon>Bacillati</taxon>
        <taxon>Actinomycetota</taxon>
        <taxon>Actinomycetes</taxon>
        <taxon>Bifidobacteriales</taxon>
        <taxon>Bifidobacteriaceae</taxon>
        <taxon>Bifidobacterium</taxon>
    </lineage>
</organism>
<dbReference type="SUPFAM" id="SSF46785">
    <property type="entry name" value="Winged helix' DNA-binding domain"/>
    <property type="match status" value="1"/>
</dbReference>
<evidence type="ECO:0000256" key="4">
    <source>
        <dbReference type="NCBIfam" id="TIGR02404"/>
    </source>
</evidence>
<dbReference type="PRINTS" id="PR00035">
    <property type="entry name" value="HTHGNTR"/>
</dbReference>
<dbReference type="GO" id="GO:0045892">
    <property type="term" value="P:negative regulation of DNA-templated transcription"/>
    <property type="evidence" value="ECO:0007669"/>
    <property type="project" value="TreeGrafter"/>
</dbReference>
<dbReference type="GO" id="GO:0003677">
    <property type="term" value="F:DNA binding"/>
    <property type="evidence" value="ECO:0007669"/>
    <property type="project" value="UniProtKB-UniRule"/>
</dbReference>
<evidence type="ECO:0000313" key="7">
    <source>
        <dbReference type="Proteomes" id="UP000469292"/>
    </source>
</evidence>
<protein>
    <recommendedName>
        <fullName evidence="4">Trehalose operon repressor</fullName>
    </recommendedName>
</protein>
<dbReference type="PANTHER" id="PTHR44846">
    <property type="entry name" value="MANNOSYL-D-GLYCERATE TRANSPORT/METABOLISM SYSTEM REPRESSOR MNGR-RELATED"/>
    <property type="match status" value="1"/>
</dbReference>
<dbReference type="PANTHER" id="PTHR44846:SF12">
    <property type="entry name" value="HTH-TYPE TRANSCRIPTIONAL REGULATOR TRER"/>
    <property type="match status" value="1"/>
</dbReference>
<dbReference type="Gene3D" id="1.10.10.10">
    <property type="entry name" value="Winged helix-like DNA-binding domain superfamily/Winged helix DNA-binding domain"/>
    <property type="match status" value="1"/>
</dbReference>